<gene>
    <name evidence="1" type="ORF">KUCAC02_000688</name>
</gene>
<reference evidence="1" key="1">
    <citation type="submission" date="2022-05" db="EMBL/GenBank/DDBJ databases">
        <title>Chromosome-level genome of Chaenocephalus aceratus.</title>
        <authorList>
            <person name="Park H."/>
        </authorList>
    </citation>
    <scope>NUCLEOTIDE SEQUENCE</scope>
    <source>
        <strain evidence="1">KU_202001</strain>
    </source>
</reference>
<name>A0ACB9W785_CHAAC</name>
<accession>A0ACB9W785</accession>
<protein>
    <submittedName>
        <fullName evidence="1">Uncharacterized protein</fullName>
    </submittedName>
</protein>
<dbReference type="EMBL" id="CM043802">
    <property type="protein sequence ID" value="KAI4808638.1"/>
    <property type="molecule type" value="Genomic_DNA"/>
</dbReference>
<evidence type="ECO:0000313" key="2">
    <source>
        <dbReference type="Proteomes" id="UP001057452"/>
    </source>
</evidence>
<sequence length="125" mass="14556">MRTSHILLLCILGHALFASVFCNNVSGPDDCCFDYHPRSLNKKFVRSYYMDRRQMLNDCKPYEERFDINLHHHIQKHPPEATMRTSHILLLCILGHALFASVFCNNVSGPDDCCFDYHPRSLNKK</sequence>
<proteinExistence type="predicted"/>
<comment type="caution">
    <text evidence="1">The sequence shown here is derived from an EMBL/GenBank/DDBJ whole genome shotgun (WGS) entry which is preliminary data.</text>
</comment>
<keyword evidence="2" id="KW-1185">Reference proteome</keyword>
<organism evidence="1 2">
    <name type="scientific">Chaenocephalus aceratus</name>
    <name type="common">Blackfin icefish</name>
    <name type="synonym">Chaenichthys aceratus</name>
    <dbReference type="NCBI Taxonomy" id="36190"/>
    <lineage>
        <taxon>Eukaryota</taxon>
        <taxon>Metazoa</taxon>
        <taxon>Chordata</taxon>
        <taxon>Craniata</taxon>
        <taxon>Vertebrata</taxon>
        <taxon>Euteleostomi</taxon>
        <taxon>Actinopterygii</taxon>
        <taxon>Neopterygii</taxon>
        <taxon>Teleostei</taxon>
        <taxon>Neoteleostei</taxon>
        <taxon>Acanthomorphata</taxon>
        <taxon>Eupercaria</taxon>
        <taxon>Perciformes</taxon>
        <taxon>Notothenioidei</taxon>
        <taxon>Channichthyidae</taxon>
        <taxon>Chaenocephalus</taxon>
    </lineage>
</organism>
<dbReference type="Proteomes" id="UP001057452">
    <property type="component" value="Chromosome 18"/>
</dbReference>
<evidence type="ECO:0000313" key="1">
    <source>
        <dbReference type="EMBL" id="KAI4808638.1"/>
    </source>
</evidence>